<dbReference type="InterPro" id="IPR003593">
    <property type="entry name" value="AAA+_ATPase"/>
</dbReference>
<dbReference type="OrthoDB" id="9804819at2"/>
<dbReference type="Gene3D" id="3.40.50.300">
    <property type="entry name" value="P-loop containing nucleotide triphosphate hydrolases"/>
    <property type="match status" value="1"/>
</dbReference>
<dbReference type="AlphaFoldDB" id="K6DVC0"/>
<dbReference type="InterPro" id="IPR003439">
    <property type="entry name" value="ABC_transporter-like_ATP-bd"/>
</dbReference>
<evidence type="ECO:0000259" key="5">
    <source>
        <dbReference type="PROSITE" id="PS50893"/>
    </source>
</evidence>
<dbReference type="eggNOG" id="COG1131">
    <property type="taxonomic scope" value="Bacteria"/>
</dbReference>
<organism evidence="6 7">
    <name type="scientific">Neobacillus bataviensis LMG 21833</name>
    <dbReference type="NCBI Taxonomy" id="1117379"/>
    <lineage>
        <taxon>Bacteria</taxon>
        <taxon>Bacillati</taxon>
        <taxon>Bacillota</taxon>
        <taxon>Bacilli</taxon>
        <taxon>Bacillales</taxon>
        <taxon>Bacillaceae</taxon>
        <taxon>Neobacillus</taxon>
    </lineage>
</organism>
<proteinExistence type="inferred from homology"/>
<dbReference type="PANTHER" id="PTHR42711:SF5">
    <property type="entry name" value="ABC TRANSPORTER ATP-BINDING PROTEIN NATA"/>
    <property type="match status" value="1"/>
</dbReference>
<dbReference type="InterPro" id="IPR027417">
    <property type="entry name" value="P-loop_NTPase"/>
</dbReference>
<dbReference type="PROSITE" id="PS50893">
    <property type="entry name" value="ABC_TRANSPORTER_2"/>
    <property type="match status" value="1"/>
</dbReference>
<dbReference type="STRING" id="1117379.BABA_22823"/>
<name>K6DVC0_9BACI</name>
<gene>
    <name evidence="6" type="ORF">BABA_22823</name>
</gene>
<reference evidence="6 7" key="1">
    <citation type="journal article" date="2012" name="Front. Microbiol.">
        <title>Redundancy and modularity in membrane-associated dissimilatory nitrate reduction in Bacillus.</title>
        <authorList>
            <person name="Heylen K."/>
            <person name="Keltjens J."/>
        </authorList>
    </citation>
    <scope>NUCLEOTIDE SEQUENCE [LARGE SCALE GENOMIC DNA]</scope>
    <source>
        <strain evidence="7">LMG 21833T</strain>
    </source>
</reference>
<dbReference type="GO" id="GO:0016887">
    <property type="term" value="F:ATP hydrolysis activity"/>
    <property type="evidence" value="ECO:0007669"/>
    <property type="project" value="InterPro"/>
</dbReference>
<keyword evidence="3" id="KW-0547">Nucleotide-binding</keyword>
<dbReference type="InterPro" id="IPR050763">
    <property type="entry name" value="ABC_transporter_ATP-binding"/>
</dbReference>
<comment type="similarity">
    <text evidence="1">Belongs to the ABC transporter superfamily.</text>
</comment>
<evidence type="ECO:0000256" key="1">
    <source>
        <dbReference type="ARBA" id="ARBA00005417"/>
    </source>
</evidence>
<evidence type="ECO:0000256" key="3">
    <source>
        <dbReference type="ARBA" id="ARBA00022741"/>
    </source>
</evidence>
<dbReference type="Proteomes" id="UP000006316">
    <property type="component" value="Unassembled WGS sequence"/>
</dbReference>
<evidence type="ECO:0000256" key="4">
    <source>
        <dbReference type="ARBA" id="ARBA00022840"/>
    </source>
</evidence>
<keyword evidence="2" id="KW-0813">Transport</keyword>
<keyword evidence="7" id="KW-1185">Reference proteome</keyword>
<comment type="caution">
    <text evidence="6">The sequence shown here is derived from an EMBL/GenBank/DDBJ whole genome shotgun (WGS) entry which is preliminary data.</text>
</comment>
<evidence type="ECO:0000313" key="7">
    <source>
        <dbReference type="Proteomes" id="UP000006316"/>
    </source>
</evidence>
<dbReference type="GO" id="GO:0005524">
    <property type="term" value="F:ATP binding"/>
    <property type="evidence" value="ECO:0007669"/>
    <property type="project" value="UniProtKB-KW"/>
</dbReference>
<evidence type="ECO:0000256" key="2">
    <source>
        <dbReference type="ARBA" id="ARBA00022448"/>
    </source>
</evidence>
<accession>K6DVC0</accession>
<dbReference type="Pfam" id="PF00005">
    <property type="entry name" value="ABC_tran"/>
    <property type="match status" value="1"/>
</dbReference>
<keyword evidence="4" id="KW-0067">ATP-binding</keyword>
<dbReference type="RefSeq" id="WP_007087556.1">
    <property type="nucleotide sequence ID" value="NZ_AJLS01000141.1"/>
</dbReference>
<protein>
    <submittedName>
        <fullName evidence="6">ABC transporter</fullName>
    </submittedName>
</protein>
<dbReference type="PANTHER" id="PTHR42711">
    <property type="entry name" value="ABC TRANSPORTER ATP-BINDING PROTEIN"/>
    <property type="match status" value="1"/>
</dbReference>
<feature type="domain" description="ABC transporter" evidence="5">
    <location>
        <begin position="2"/>
        <end position="234"/>
    </location>
</feature>
<dbReference type="SMART" id="SM00382">
    <property type="entry name" value="AAA"/>
    <property type="match status" value="1"/>
</dbReference>
<dbReference type="PATRIC" id="fig|1117379.3.peg.4737"/>
<dbReference type="EMBL" id="AJLS01000141">
    <property type="protein sequence ID" value="EKN64771.1"/>
    <property type="molecule type" value="Genomic_DNA"/>
</dbReference>
<dbReference type="SUPFAM" id="SSF52540">
    <property type="entry name" value="P-loop containing nucleoside triphosphate hydrolases"/>
    <property type="match status" value="1"/>
</dbReference>
<sequence>MIKTNQLRKVYDNGFEAVKSLSLHVNKGDIYGFLGPNGAGKTTTIRMLIGLIEPTSGDLEVSNLNVKKNKGEIKNLIGVLPESHGYYEWMTGEEYLLFFSALHKINKQQRKDKVTELLDLVSLTAKANVKVSQYSRGMRQRLGIARTLIHDPEIIFLDEPTLGLDPQGQKDIENILLHLNQVKGVTIFITSHLLKDIEKICNRVAIVKAGTLIEEDSVKGLMDKYKKDIHKDDLSLEDVFFHLTSDGKGEQ</sequence>
<dbReference type="CDD" id="cd03230">
    <property type="entry name" value="ABC_DR_subfamily_A"/>
    <property type="match status" value="1"/>
</dbReference>
<evidence type="ECO:0000313" key="6">
    <source>
        <dbReference type="EMBL" id="EKN64771.1"/>
    </source>
</evidence>